<gene>
    <name evidence="3" type="ORF">FHL15_010963</name>
</gene>
<feature type="compositionally biased region" description="Low complexity" evidence="1">
    <location>
        <begin position="577"/>
        <end position="601"/>
    </location>
</feature>
<evidence type="ECO:0000256" key="1">
    <source>
        <dbReference type="SAM" id="MobiDB-lite"/>
    </source>
</evidence>
<dbReference type="Pfam" id="PF06985">
    <property type="entry name" value="HET"/>
    <property type="match status" value="1"/>
</dbReference>
<feature type="domain" description="Heterokaryon incompatibility" evidence="2">
    <location>
        <begin position="108"/>
        <end position="300"/>
    </location>
</feature>
<name>A0A553HJN4_9PEZI</name>
<accession>A0A553HJN4</accession>
<dbReference type="InterPro" id="IPR052895">
    <property type="entry name" value="HetReg/Transcr_Mod"/>
</dbReference>
<dbReference type="STRING" id="2512241.A0A553HJN4"/>
<dbReference type="EMBL" id="VFLP01000098">
    <property type="protein sequence ID" value="TRX88165.1"/>
    <property type="molecule type" value="Genomic_DNA"/>
</dbReference>
<dbReference type="OrthoDB" id="3553147at2759"/>
<feature type="region of interest" description="Disordered" evidence="1">
    <location>
        <begin position="577"/>
        <end position="606"/>
    </location>
</feature>
<evidence type="ECO:0000313" key="3">
    <source>
        <dbReference type="EMBL" id="TRX88165.1"/>
    </source>
</evidence>
<dbReference type="AlphaFoldDB" id="A0A553HJN4"/>
<protein>
    <recommendedName>
        <fullName evidence="2">Heterokaryon incompatibility domain-containing protein</fullName>
    </recommendedName>
</protein>
<reference evidence="4" key="1">
    <citation type="submission" date="2019-06" db="EMBL/GenBank/DDBJ databases">
        <title>Draft genome sequence of the griseofulvin-producing fungus Xylaria cubensis strain G536.</title>
        <authorList>
            <person name="Mead M.E."/>
            <person name="Raja H.A."/>
            <person name="Steenwyk J.L."/>
            <person name="Knowles S.L."/>
            <person name="Oberlies N.H."/>
            <person name="Rokas A."/>
        </authorList>
    </citation>
    <scope>NUCLEOTIDE SEQUENCE [LARGE SCALE GENOMIC DNA]</scope>
    <source>
        <strain evidence="4">G536</strain>
    </source>
</reference>
<dbReference type="InterPro" id="IPR010730">
    <property type="entry name" value="HET"/>
</dbReference>
<keyword evidence="4" id="KW-1185">Reference proteome</keyword>
<dbReference type="PANTHER" id="PTHR24148:SF64">
    <property type="entry name" value="HETEROKARYON INCOMPATIBILITY DOMAIN-CONTAINING PROTEIN"/>
    <property type="match status" value="1"/>
</dbReference>
<evidence type="ECO:0000313" key="4">
    <source>
        <dbReference type="Proteomes" id="UP000319160"/>
    </source>
</evidence>
<evidence type="ECO:0000259" key="2">
    <source>
        <dbReference type="Pfam" id="PF06985"/>
    </source>
</evidence>
<sequence length="748" mass="83848">MPCTMTEQPQPLYKPLPNATSIRVLLLAPGAKEDDELFCWLVPLDLALDKRQISGTVATTGLSFEERVEVFRGCTANGEVLEFPVSLAWGPLQGLGTKKPEIHSFQSYTALSYVWGDTSNPKKITVNGFTQVSITRNLYDFLRSLRGTKSGRRLWCDALCIDQSNEEEKRSQIALMRRIYQQAEKVLAYIPLPLIPDMANLVALGQMIVEATWRCQAARAKHDKDSELTPEHLGSGSNTTIETVNRIKKHVGKANAGESKQKQGFFLEDFGLPPADSPLWTTWRKFLSSDYFSRVWILQEFVLAPSVLFWLGQGGIEAESIMEVLRAIKVYSGESNQSYTIPPDAQIPEDAVKTKIIRIPTPFAQKMIFRRMHVRNGEPKAPLVDILRLASNFEATDPRDKIYGVLGLASDRDAYTEHISYAAGETYIRTFLRFARLIVERGDGFRLLLQVNFFEPDSKDEQLPSWVPRWMRGVRNVLTERLNASLPEQMRVLANNRTLVVRGALVDEIEHICDTAFGAGVTYGDQRGDITFTLPFIRSCMLIESVFGSEIRGDAKVSQRVFRDLFDILTQPSASVSSASSQEASETGSSEASRTGSTAESPLVMHDEGEARDMNGFRWVVDSISSWLQAGNELDDSYSVFANEGHPEFRIFLSRVFEKTGNRRLCITKTGRIGIVPNTTVAGDHIALFDGCDNPFVLRHVINEKELESPRFKTSGDYHSLIGASYIASLRDVMNDFPNNVHTDIYIV</sequence>
<comment type="caution">
    <text evidence="3">The sequence shown here is derived from an EMBL/GenBank/DDBJ whole genome shotgun (WGS) entry which is preliminary data.</text>
</comment>
<organism evidence="3 4">
    <name type="scientific">Xylaria flabelliformis</name>
    <dbReference type="NCBI Taxonomy" id="2512241"/>
    <lineage>
        <taxon>Eukaryota</taxon>
        <taxon>Fungi</taxon>
        <taxon>Dikarya</taxon>
        <taxon>Ascomycota</taxon>
        <taxon>Pezizomycotina</taxon>
        <taxon>Sordariomycetes</taxon>
        <taxon>Xylariomycetidae</taxon>
        <taxon>Xylariales</taxon>
        <taxon>Xylariaceae</taxon>
        <taxon>Xylaria</taxon>
    </lineage>
</organism>
<proteinExistence type="predicted"/>
<dbReference type="Proteomes" id="UP000319160">
    <property type="component" value="Unassembled WGS sequence"/>
</dbReference>
<dbReference type="PANTHER" id="PTHR24148">
    <property type="entry name" value="ANKYRIN REPEAT DOMAIN-CONTAINING PROTEIN 39 HOMOLOG-RELATED"/>
    <property type="match status" value="1"/>
</dbReference>